<dbReference type="Pfam" id="PF13454">
    <property type="entry name" value="NAD_binding_9"/>
    <property type="match status" value="1"/>
</dbReference>
<dbReference type="EMBL" id="BAAACW010000017">
    <property type="protein sequence ID" value="GAA0352762.1"/>
    <property type="molecule type" value="Genomic_DNA"/>
</dbReference>
<protein>
    <submittedName>
        <fullName evidence="2">FAD/NAD(P)-binding protein</fullName>
    </submittedName>
</protein>
<comment type="caution">
    <text evidence="2">The sequence shown here is derived from an EMBL/GenBank/DDBJ whole genome shotgun (WGS) entry which is preliminary data.</text>
</comment>
<accession>A0ABN0X1S4</accession>
<dbReference type="PANTHER" id="PTHR40254">
    <property type="entry name" value="BLR0577 PROTEIN"/>
    <property type="match status" value="1"/>
</dbReference>
<reference evidence="2 3" key="1">
    <citation type="journal article" date="2019" name="Int. J. Syst. Evol. Microbiol.">
        <title>The Global Catalogue of Microorganisms (GCM) 10K type strain sequencing project: providing services to taxonomists for standard genome sequencing and annotation.</title>
        <authorList>
            <consortium name="The Broad Institute Genomics Platform"/>
            <consortium name="The Broad Institute Genome Sequencing Center for Infectious Disease"/>
            <person name="Wu L."/>
            <person name="Ma J."/>
        </authorList>
    </citation>
    <scope>NUCLEOTIDE SEQUENCE [LARGE SCALE GENOMIC DNA]</scope>
    <source>
        <strain evidence="2 3">JCM 12662</strain>
    </source>
</reference>
<gene>
    <name evidence="2" type="ORF">GCM10008932_02210</name>
</gene>
<feature type="domain" description="FAD-dependent urate hydroxylase HpyO/Asp monooxygenase CreE-like FAD/NAD(P)-binding" evidence="1">
    <location>
        <begin position="4"/>
        <end position="153"/>
    </location>
</feature>
<dbReference type="InterPro" id="IPR038732">
    <property type="entry name" value="HpyO/CreE_NAD-binding"/>
</dbReference>
<organism evidence="2 3">
    <name type="scientific">Alkalibacterium iburiense</name>
    <dbReference type="NCBI Taxonomy" id="290589"/>
    <lineage>
        <taxon>Bacteria</taxon>
        <taxon>Bacillati</taxon>
        <taxon>Bacillota</taxon>
        <taxon>Bacilli</taxon>
        <taxon>Lactobacillales</taxon>
        <taxon>Carnobacteriaceae</taxon>
        <taxon>Alkalibacterium</taxon>
    </lineage>
</organism>
<dbReference type="Proteomes" id="UP001501166">
    <property type="component" value="Unassembled WGS sequence"/>
</dbReference>
<name>A0ABN0X1S4_9LACT</name>
<dbReference type="PANTHER" id="PTHR40254:SF1">
    <property type="entry name" value="BLR0577 PROTEIN"/>
    <property type="match status" value="1"/>
</dbReference>
<evidence type="ECO:0000313" key="3">
    <source>
        <dbReference type="Proteomes" id="UP001501166"/>
    </source>
</evidence>
<evidence type="ECO:0000259" key="1">
    <source>
        <dbReference type="Pfam" id="PF13454"/>
    </source>
</evidence>
<keyword evidence="3" id="KW-1185">Reference proteome</keyword>
<evidence type="ECO:0000313" key="2">
    <source>
        <dbReference type="EMBL" id="GAA0352762.1"/>
    </source>
</evidence>
<dbReference type="InterPro" id="IPR036188">
    <property type="entry name" value="FAD/NAD-bd_sf"/>
</dbReference>
<dbReference type="Gene3D" id="3.50.50.60">
    <property type="entry name" value="FAD/NAD(P)-binding domain"/>
    <property type="match status" value="1"/>
</dbReference>
<dbReference type="RefSeq" id="WP_343753133.1">
    <property type="nucleotide sequence ID" value="NZ_BAAACW010000017.1"/>
</dbReference>
<sequence>MKIAIIGMGVAGVSLIREIKKQLSQTQLKKVELIIFSDSELFGTGLPYQQDDSALVLNQYAESMTIDPSHPTDFLQWIEQNKPITDAKSLHVPRAWFGEYVKERLEEWLIDLPVTVIYQKVTRIRAIGDHASYLIETKDYIKKVDVVHLAVGHLAYQDPFQLKGLSQYVYHPYPATKQLAFETKKASIGILGSRLTALDAMHFLKKKNPEATFHFFSLDSKFSSIRGYFPDTLLTKEKKDAYLNALLQTDRTLTLKGVEEWFIKIGLDYQINIKWIWENLGSGDIEGLKKDLHHLKELGRFQKLIGELKETFPYIWLALPDSEKRVFKKHRELHFSRFKIPIPQKVAQDILDGHEEGKIRMHNAITSINHNEKEFLIHTQNEKPTQIDYLINATGQRTHLLSQTEHQQPLIRQLLEDKLVLPYPFGGVAIDYPSMSIKDGTGKVRPFFKVYGQLASGIQIGNTNVDLVSQSAITGVQSMLEASVI</sequence>
<proteinExistence type="predicted"/>
<dbReference type="InterPro" id="IPR052189">
    <property type="entry name" value="L-asp_N-monooxygenase_NS-form"/>
</dbReference>
<dbReference type="SUPFAM" id="SSF51905">
    <property type="entry name" value="FAD/NAD(P)-binding domain"/>
    <property type="match status" value="1"/>
</dbReference>